<organism evidence="7 8">
    <name type="scientific">Desulfoluna butyratoxydans</name>
    <dbReference type="NCBI Taxonomy" id="231438"/>
    <lineage>
        <taxon>Bacteria</taxon>
        <taxon>Pseudomonadati</taxon>
        <taxon>Thermodesulfobacteriota</taxon>
        <taxon>Desulfobacteria</taxon>
        <taxon>Desulfobacterales</taxon>
        <taxon>Desulfolunaceae</taxon>
        <taxon>Desulfoluna</taxon>
    </lineage>
</organism>
<dbReference type="AlphaFoldDB" id="A0A4U8YII2"/>
<dbReference type="Gene3D" id="3.50.50.60">
    <property type="entry name" value="FAD/NAD(P)-binding domain"/>
    <property type="match status" value="2"/>
</dbReference>
<dbReference type="GO" id="GO:0016491">
    <property type="term" value="F:oxidoreductase activity"/>
    <property type="evidence" value="ECO:0007669"/>
    <property type="project" value="InterPro"/>
</dbReference>
<dbReference type="PRINTS" id="PR00419">
    <property type="entry name" value="ADXRDTASE"/>
</dbReference>
<evidence type="ECO:0000313" key="7">
    <source>
        <dbReference type="EMBL" id="VFQ43137.1"/>
    </source>
</evidence>
<dbReference type="SUPFAM" id="SSF51905">
    <property type="entry name" value="FAD/NAD(P)-binding domain"/>
    <property type="match status" value="1"/>
</dbReference>
<dbReference type="InterPro" id="IPR002937">
    <property type="entry name" value="Amino_oxidase"/>
</dbReference>
<name>A0A4U8YII2_9BACT</name>
<evidence type="ECO:0000256" key="3">
    <source>
        <dbReference type="ARBA" id="ARBA00022827"/>
    </source>
</evidence>
<keyword evidence="4" id="KW-0521">NADP</keyword>
<evidence type="ECO:0000313" key="8">
    <source>
        <dbReference type="Proteomes" id="UP000507962"/>
    </source>
</evidence>
<evidence type="ECO:0000256" key="1">
    <source>
        <dbReference type="ARBA" id="ARBA00022630"/>
    </source>
</evidence>
<feature type="domain" description="Amine oxidase" evidence="6">
    <location>
        <begin position="26"/>
        <end position="462"/>
    </location>
</feature>
<keyword evidence="1" id="KW-0285">Flavoprotein</keyword>
<dbReference type="RefSeq" id="WP_180137321.1">
    <property type="nucleotide sequence ID" value="NZ_CAADHO010000001.1"/>
</dbReference>
<protein>
    <submittedName>
        <fullName evidence="7">Fad/nad(P)-binding domain</fullName>
    </submittedName>
</protein>
<dbReference type="PANTHER" id="PTHR46091:SF3">
    <property type="entry name" value="AMINE OXIDASE DOMAIN-CONTAINING PROTEIN"/>
    <property type="match status" value="1"/>
</dbReference>
<evidence type="ECO:0000256" key="5">
    <source>
        <dbReference type="ARBA" id="ARBA00023027"/>
    </source>
</evidence>
<proteinExistence type="predicted"/>
<dbReference type="Pfam" id="PF01593">
    <property type="entry name" value="Amino_oxidase"/>
    <property type="match status" value="1"/>
</dbReference>
<dbReference type="InterPro" id="IPR036188">
    <property type="entry name" value="FAD/NAD-bd_sf"/>
</dbReference>
<keyword evidence="8" id="KW-1185">Reference proteome</keyword>
<gene>
    <name evidence="7" type="ORF">MSL71_7650</name>
</gene>
<accession>A0A4U8YII2</accession>
<evidence type="ECO:0000256" key="2">
    <source>
        <dbReference type="ARBA" id="ARBA00022729"/>
    </source>
</evidence>
<keyword evidence="5" id="KW-0520">NAD</keyword>
<reference evidence="7 8" key="1">
    <citation type="submission" date="2019-03" db="EMBL/GenBank/DDBJ databases">
        <authorList>
            <person name="Nijsse B."/>
        </authorList>
    </citation>
    <scope>NUCLEOTIDE SEQUENCE [LARGE SCALE GENOMIC DNA]</scope>
    <source>
        <strain evidence="7">Desulfoluna butyratoxydans MSL71</strain>
    </source>
</reference>
<evidence type="ECO:0000256" key="4">
    <source>
        <dbReference type="ARBA" id="ARBA00022857"/>
    </source>
</evidence>
<dbReference type="EMBL" id="CAADHO010000001">
    <property type="protein sequence ID" value="VFQ43137.1"/>
    <property type="molecule type" value="Genomic_DNA"/>
</dbReference>
<sequence>MATLTELASKVPDKERFPVAIIGAGLGGLMAGACLSRNGFPVTVFERYDKPGGYATTFSRGEFTFDVSLHATVATGPPVDFLLEASGVKNRIEPVLLPELARFVTPGRPDLSYPRQEAKNLLPNDPTNYVKEIIASFVARFPDDAQGIQAFFGKMMQLLQAFLKEGMAGLEKDPLSKIPLSKFLDECTGDPWLKTLLGGFISYYGKTPATLPASFYLFSTGGLITCGSWYYKRRSQDFSNAFVDVIREHGGKVVTGAEVTDVLMEGEEVSGVVCQTGGAKRKEAAKAVISNACVPETMFKLLPAGKVPQDYREKLGALKPSMSMVNIWLGLNRDISTDIPAYETFVFDSCDDAANLQAINACDPERMPYGVTVYNNAYQGYAPPGTSIVSIFARSSYEPWRAFEVEYRTDHAQASAYMKRKNHVRDVLIQRAEKQVIPGLSGMIWEKEAATPLTNLRFTGNAQGAFLGYSQLLGNSGGSRLKNTCPVEGLYLASAWGTPGGGYFGVLNGGYDAVCDLLKDLQP</sequence>
<keyword evidence="2" id="KW-0732">Signal</keyword>
<evidence type="ECO:0000259" key="6">
    <source>
        <dbReference type="Pfam" id="PF01593"/>
    </source>
</evidence>
<dbReference type="PANTHER" id="PTHR46091">
    <property type="entry name" value="BLR7054 PROTEIN"/>
    <property type="match status" value="1"/>
</dbReference>
<dbReference type="InterPro" id="IPR052206">
    <property type="entry name" value="Retinol_saturase"/>
</dbReference>
<keyword evidence="3" id="KW-0274">FAD</keyword>
<dbReference type="Proteomes" id="UP000507962">
    <property type="component" value="Unassembled WGS sequence"/>
</dbReference>